<evidence type="ECO:0000259" key="1">
    <source>
        <dbReference type="PROSITE" id="PS51186"/>
    </source>
</evidence>
<dbReference type="RefSeq" id="WP_067555206.1">
    <property type="nucleotide sequence ID" value="NZ_LPXN01000101.1"/>
</dbReference>
<dbReference type="Gene3D" id="3.40.630.30">
    <property type="match status" value="1"/>
</dbReference>
<keyword evidence="3" id="KW-1185">Reference proteome</keyword>
<comment type="caution">
    <text evidence="2">The sequence shown here is derived from an EMBL/GenBank/DDBJ whole genome shotgun (WGS) entry which is preliminary data.</text>
</comment>
<dbReference type="GO" id="GO:0016747">
    <property type="term" value="F:acyltransferase activity, transferring groups other than amino-acyl groups"/>
    <property type="evidence" value="ECO:0007669"/>
    <property type="project" value="InterPro"/>
</dbReference>
<dbReference type="PANTHER" id="PTHR47237">
    <property type="entry name" value="SLL0310 PROTEIN"/>
    <property type="match status" value="1"/>
</dbReference>
<dbReference type="OrthoDB" id="8453373at2"/>
<feature type="domain" description="N-acetyltransferase" evidence="1">
    <location>
        <begin position="7"/>
        <end position="147"/>
    </location>
</feature>
<name>A0A154W694_9PROT</name>
<dbReference type="Pfam" id="PF18014">
    <property type="entry name" value="Acetyltransf_18"/>
    <property type="match status" value="1"/>
</dbReference>
<organism evidence="2 3">
    <name type="scientific">Oceanibaculum pacificum</name>
    <dbReference type="NCBI Taxonomy" id="580166"/>
    <lineage>
        <taxon>Bacteria</taxon>
        <taxon>Pseudomonadati</taxon>
        <taxon>Pseudomonadota</taxon>
        <taxon>Alphaproteobacteria</taxon>
        <taxon>Rhodospirillales</taxon>
        <taxon>Oceanibaculaceae</taxon>
        <taxon>Oceanibaculum</taxon>
    </lineage>
</organism>
<dbReference type="PROSITE" id="PS51186">
    <property type="entry name" value="GNAT"/>
    <property type="match status" value="1"/>
</dbReference>
<sequence>MANTDAPDIVPLGEAAIPDGLALVAEAGWNQVADDWRVMIRNGRTVGCRDDSGRFVASGLALPYGERTGWVSMVLVNGAWRRRGIATRIVEHCAGWLEARGITPVLDATPAGAAVYRPMGFETIAALTRWHRASGPAGGAEGVRPARAEDLPYIAMTDARVFGAERRFLLEDLLSRPGAVAMVAREPNCGFALSRKGRVATQIGPILAQDDATALALLEGMLGVIEGPVLIDAFDRQDMLVWHLDRVGFTRQRPFERMARGPHKDFGMAGRCFAAAGPELG</sequence>
<dbReference type="Gene3D" id="3.40.630.90">
    <property type="match status" value="1"/>
</dbReference>
<evidence type="ECO:0000313" key="3">
    <source>
        <dbReference type="Proteomes" id="UP000076400"/>
    </source>
</evidence>
<reference evidence="2 3" key="1">
    <citation type="submission" date="2015-12" db="EMBL/GenBank/DDBJ databases">
        <title>Genome sequence of Oceanibaculum pacificum MCCC 1A02656.</title>
        <authorList>
            <person name="Lu L."/>
            <person name="Lai Q."/>
            <person name="Shao Z."/>
            <person name="Qian P."/>
        </authorList>
    </citation>
    <scope>NUCLEOTIDE SEQUENCE [LARGE SCALE GENOMIC DNA]</scope>
    <source>
        <strain evidence="2 3">MCCC 1A02656</strain>
    </source>
</reference>
<evidence type="ECO:0000313" key="2">
    <source>
        <dbReference type="EMBL" id="KZD09019.1"/>
    </source>
</evidence>
<gene>
    <name evidence="2" type="ORF">AUP43_07930</name>
</gene>
<dbReference type="Pfam" id="PF00583">
    <property type="entry name" value="Acetyltransf_1"/>
    <property type="match status" value="1"/>
</dbReference>
<dbReference type="AlphaFoldDB" id="A0A154W694"/>
<dbReference type="InterPro" id="IPR016181">
    <property type="entry name" value="Acyl_CoA_acyltransferase"/>
</dbReference>
<dbReference type="Proteomes" id="UP000076400">
    <property type="component" value="Unassembled WGS sequence"/>
</dbReference>
<dbReference type="InterPro" id="IPR052729">
    <property type="entry name" value="Acyl/Acetyltrans_Enzymes"/>
</dbReference>
<dbReference type="CDD" id="cd04301">
    <property type="entry name" value="NAT_SF"/>
    <property type="match status" value="1"/>
</dbReference>
<dbReference type="InterPro" id="IPR041496">
    <property type="entry name" value="YitH/HolE_GNAT"/>
</dbReference>
<dbReference type="EMBL" id="LPXN01000101">
    <property type="protein sequence ID" value="KZD09019.1"/>
    <property type="molecule type" value="Genomic_DNA"/>
</dbReference>
<proteinExistence type="predicted"/>
<dbReference type="InterPro" id="IPR000182">
    <property type="entry name" value="GNAT_dom"/>
</dbReference>
<dbReference type="SUPFAM" id="SSF55729">
    <property type="entry name" value="Acyl-CoA N-acyltransferases (Nat)"/>
    <property type="match status" value="1"/>
</dbReference>
<accession>A0A154W694</accession>
<dbReference type="PANTHER" id="PTHR47237:SF2">
    <property type="entry name" value="BLL4206 PROTEIN"/>
    <property type="match status" value="1"/>
</dbReference>
<dbReference type="STRING" id="580166.AUP43_07930"/>
<protein>
    <recommendedName>
        <fullName evidence="1">N-acetyltransferase domain-containing protein</fullName>
    </recommendedName>
</protein>